<keyword evidence="3" id="KW-0012">Acyltransferase</keyword>
<dbReference type="InterPro" id="IPR002656">
    <property type="entry name" value="Acyl_transf_3_dom"/>
</dbReference>
<organism evidence="3 4">
    <name type="scientific">Chitinophaga agrisoli</name>
    <dbReference type="NCBI Taxonomy" id="2607653"/>
    <lineage>
        <taxon>Bacteria</taxon>
        <taxon>Pseudomonadati</taxon>
        <taxon>Bacteroidota</taxon>
        <taxon>Chitinophagia</taxon>
        <taxon>Chitinophagales</taxon>
        <taxon>Chitinophagaceae</taxon>
        <taxon>Chitinophaga</taxon>
    </lineage>
</organism>
<gene>
    <name evidence="3" type="ORF">F0L74_07005</name>
</gene>
<feature type="domain" description="Acyltransferase 3" evidence="2">
    <location>
        <begin position="8"/>
        <end position="368"/>
    </location>
</feature>
<feature type="transmembrane region" description="Helical" evidence="1">
    <location>
        <begin position="165"/>
        <end position="185"/>
    </location>
</feature>
<feature type="transmembrane region" description="Helical" evidence="1">
    <location>
        <begin position="258"/>
        <end position="286"/>
    </location>
</feature>
<dbReference type="InterPro" id="IPR050879">
    <property type="entry name" value="Acyltransferase_3"/>
</dbReference>
<feature type="transmembrane region" description="Helical" evidence="1">
    <location>
        <begin position="88"/>
        <end position="107"/>
    </location>
</feature>
<dbReference type="GO" id="GO:0016020">
    <property type="term" value="C:membrane"/>
    <property type="evidence" value="ECO:0007669"/>
    <property type="project" value="TreeGrafter"/>
</dbReference>
<accession>A0A5B2W2U2</accession>
<proteinExistence type="predicted"/>
<keyword evidence="4" id="KW-1185">Reference proteome</keyword>
<reference evidence="3 4" key="1">
    <citation type="submission" date="2019-09" db="EMBL/GenBank/DDBJ databases">
        <title>Chitinophaga ginsengihumi sp. nov., isolated from soil of ginseng rhizosphere.</title>
        <authorList>
            <person name="Lee J."/>
        </authorList>
    </citation>
    <scope>NUCLEOTIDE SEQUENCE [LARGE SCALE GENOMIC DNA]</scope>
    <source>
        <strain evidence="3 4">BN140078</strain>
    </source>
</reference>
<dbReference type="GO" id="GO:0000271">
    <property type="term" value="P:polysaccharide biosynthetic process"/>
    <property type="evidence" value="ECO:0007669"/>
    <property type="project" value="TreeGrafter"/>
</dbReference>
<comment type="caution">
    <text evidence="3">The sequence shown here is derived from an EMBL/GenBank/DDBJ whole genome shotgun (WGS) entry which is preliminary data.</text>
</comment>
<feature type="transmembrane region" description="Helical" evidence="1">
    <location>
        <begin position="12"/>
        <end position="29"/>
    </location>
</feature>
<name>A0A5B2W2U2_9BACT</name>
<feature type="transmembrane region" description="Helical" evidence="1">
    <location>
        <begin position="197"/>
        <end position="214"/>
    </location>
</feature>
<keyword evidence="1" id="KW-0812">Transmembrane</keyword>
<dbReference type="GO" id="GO:0016747">
    <property type="term" value="F:acyltransferase activity, transferring groups other than amino-acyl groups"/>
    <property type="evidence" value="ECO:0007669"/>
    <property type="project" value="InterPro"/>
</dbReference>
<sequence length="394" mass="44681">MEKPNTDFLNGFRFILALWVALGHFYKYIGGASFMKIPVIGNILMTNGPAVDGFMVITGFLMMYHYIKREREEPPTERATFGKFWVRRLFRLYPLYLVAIIVAYNLFQYNFESVYINYHYFTGKDAHFATTYNPAAYPHFTDLLLHLTFLHGLLPEVNTSILGPAWSLSLEAQFYMLFPFLYLVFFKNNRIVKNRMMQFIVFTLLAAIAVQQLFGGWTKPGRVIDFQAPSLLFYSLHYFLLGMLLAAYLFNKVKLVHLAVWSLLILPFTGPLTVVTILCIITLLFANQIKPYAHPGIGFMLDKIRQGLGGKLGAFGADVSYSLYLIHMILMPGVIRMVITYSPLGKVANAGIAVAVFLVANLVISYALFLWVEKPFIALGKRFVKSGFGVAKAA</sequence>
<keyword evidence="1" id="KW-0472">Membrane</keyword>
<feature type="transmembrane region" description="Helical" evidence="1">
    <location>
        <begin position="351"/>
        <end position="372"/>
    </location>
</feature>
<feature type="transmembrane region" description="Helical" evidence="1">
    <location>
        <begin position="49"/>
        <end position="67"/>
    </location>
</feature>
<dbReference type="EMBL" id="VUOC01000001">
    <property type="protein sequence ID" value="KAA2245695.1"/>
    <property type="molecule type" value="Genomic_DNA"/>
</dbReference>
<evidence type="ECO:0000313" key="4">
    <source>
        <dbReference type="Proteomes" id="UP000324611"/>
    </source>
</evidence>
<evidence type="ECO:0000259" key="2">
    <source>
        <dbReference type="Pfam" id="PF01757"/>
    </source>
</evidence>
<feature type="transmembrane region" description="Helical" evidence="1">
    <location>
        <begin position="321"/>
        <end position="339"/>
    </location>
</feature>
<dbReference type="Proteomes" id="UP000324611">
    <property type="component" value="Unassembled WGS sequence"/>
</dbReference>
<protein>
    <submittedName>
        <fullName evidence="3">Acyltransferase</fullName>
    </submittedName>
</protein>
<dbReference type="RefSeq" id="WP_149837085.1">
    <property type="nucleotide sequence ID" value="NZ_VUOC01000001.1"/>
</dbReference>
<reference evidence="3 4" key="2">
    <citation type="submission" date="2019-09" db="EMBL/GenBank/DDBJ databases">
        <authorList>
            <person name="Jin C."/>
        </authorList>
    </citation>
    <scope>NUCLEOTIDE SEQUENCE [LARGE SCALE GENOMIC DNA]</scope>
    <source>
        <strain evidence="3 4">BN140078</strain>
    </source>
</reference>
<feature type="transmembrane region" description="Helical" evidence="1">
    <location>
        <begin position="234"/>
        <end position="251"/>
    </location>
</feature>
<keyword evidence="3" id="KW-0808">Transferase</keyword>
<dbReference type="PANTHER" id="PTHR23028">
    <property type="entry name" value="ACETYLTRANSFERASE"/>
    <property type="match status" value="1"/>
</dbReference>
<evidence type="ECO:0000313" key="3">
    <source>
        <dbReference type="EMBL" id="KAA2245695.1"/>
    </source>
</evidence>
<dbReference type="Pfam" id="PF01757">
    <property type="entry name" value="Acyl_transf_3"/>
    <property type="match status" value="1"/>
</dbReference>
<evidence type="ECO:0000256" key="1">
    <source>
        <dbReference type="SAM" id="Phobius"/>
    </source>
</evidence>
<keyword evidence="1" id="KW-1133">Transmembrane helix</keyword>
<dbReference type="AlphaFoldDB" id="A0A5B2W2U2"/>
<dbReference type="PANTHER" id="PTHR23028:SF53">
    <property type="entry name" value="ACYL_TRANSF_3 DOMAIN-CONTAINING PROTEIN"/>
    <property type="match status" value="1"/>
</dbReference>